<name>A0A212J9X2_9FIRM</name>
<evidence type="ECO:0000256" key="1">
    <source>
        <dbReference type="SAM" id="MobiDB-lite"/>
    </source>
</evidence>
<dbReference type="EMBL" id="FLUN01000001">
    <property type="protein sequence ID" value="SBV96231.1"/>
    <property type="molecule type" value="Genomic_DNA"/>
</dbReference>
<gene>
    <name evidence="3" type="ORF">KL86CLO1_10749</name>
</gene>
<feature type="signal peptide" evidence="2">
    <location>
        <begin position="1"/>
        <end position="21"/>
    </location>
</feature>
<dbReference type="PROSITE" id="PS51257">
    <property type="entry name" value="PROKAR_LIPOPROTEIN"/>
    <property type="match status" value="1"/>
</dbReference>
<evidence type="ECO:0000313" key="3">
    <source>
        <dbReference type="EMBL" id="SBV96231.1"/>
    </source>
</evidence>
<protein>
    <submittedName>
        <fullName evidence="3">Uncharacterized protein</fullName>
    </submittedName>
</protein>
<dbReference type="AlphaFoldDB" id="A0A212J9X2"/>
<organism evidence="3">
    <name type="scientific">uncultured Eubacteriales bacterium</name>
    <dbReference type="NCBI Taxonomy" id="172733"/>
    <lineage>
        <taxon>Bacteria</taxon>
        <taxon>Bacillati</taxon>
        <taxon>Bacillota</taxon>
        <taxon>Clostridia</taxon>
        <taxon>Eubacteriales</taxon>
        <taxon>environmental samples</taxon>
    </lineage>
</organism>
<evidence type="ECO:0000256" key="2">
    <source>
        <dbReference type="SAM" id="SignalP"/>
    </source>
</evidence>
<proteinExistence type="predicted"/>
<reference evidence="3" key="1">
    <citation type="submission" date="2016-04" db="EMBL/GenBank/DDBJ databases">
        <authorList>
            <person name="Evans L.H."/>
            <person name="Alamgir A."/>
            <person name="Owens N."/>
            <person name="Weber N.D."/>
            <person name="Virtaneva K."/>
            <person name="Barbian K."/>
            <person name="Babar A."/>
            <person name="Rosenke K."/>
        </authorList>
    </citation>
    <scope>NUCLEOTIDE SEQUENCE</scope>
    <source>
        <strain evidence="3">86</strain>
    </source>
</reference>
<feature type="chain" id="PRO_5039364001" evidence="2">
    <location>
        <begin position="22"/>
        <end position="363"/>
    </location>
</feature>
<feature type="region of interest" description="Disordered" evidence="1">
    <location>
        <begin position="31"/>
        <end position="60"/>
    </location>
</feature>
<dbReference type="Gene3D" id="3.90.1010.20">
    <property type="match status" value="2"/>
</dbReference>
<keyword evidence="2" id="KW-0732">Signal</keyword>
<accession>A0A212J9X2</accession>
<sequence length="363" mass="35767">MNMKKLSLAALSLTLSVGLLAGCAGGNSGASATPSATPAATPSTSASDSPSASTPASGDAVKTGLSVITSVADSKNASADGDGLAQANIALVAVTVDDAGVIDGCVIDMVQSKINFDTAGALTTDAATTFLSKDELGDDYGMRKASSISKEWNEQATAFAEYAVGKTVDELKGIAVTEKGAPSDADLAASVTLSVGDFISGIEAAVNNATSLGAQKGDKLGLASSTNMESSKNASADGDGLAQAYATIAAVTTNGDTITSCVIDAVQANVNFDTTGAITTDLAAAVASKDELGDDYGMRKASAIGKEWNEQAAGFAAYVTGKTVSDVTGIAVNEKGAATDTDLAASVTVGIGDFQAVVAKAAG</sequence>